<sequence length="244" mass="27239">MAAVLALFALFAAAAVAVRRRARRGWPARARIVSAEDNTTLDVHGAVRSTQAAELTLPAAELEQLWSPPQLERLARTYWRFLSRATLGFVRVDYSETQRTVVLLRAPLRLLRFQAPEYEMDGERGIVRWRIEDGLLVAKAGRHGDGYLQIDVRRCGPADDAPGMQRIHVEVEVANFYPAIAHSISKHLYRWTQSAIHVLVTHGFLRSLARLDLAESRVGRFAAPQHVADVPDPGEPADSPTRPV</sequence>
<evidence type="ECO:0000313" key="3">
    <source>
        <dbReference type="Proteomes" id="UP001284601"/>
    </source>
</evidence>
<keyword evidence="3" id="KW-1185">Reference proteome</keyword>
<reference evidence="2 3" key="2">
    <citation type="submission" date="2023-10" db="EMBL/GenBank/DDBJ databases">
        <authorList>
            <person name="Han X.F."/>
        </authorList>
    </citation>
    <scope>NUCLEOTIDE SEQUENCE [LARGE SCALE GENOMIC DNA]</scope>
    <source>
        <strain evidence="2 3">KCTC 39840</strain>
    </source>
</reference>
<dbReference type="Proteomes" id="UP001284601">
    <property type="component" value="Unassembled WGS sequence"/>
</dbReference>
<comment type="caution">
    <text evidence="2">The sequence shown here is derived from an EMBL/GenBank/DDBJ whole genome shotgun (WGS) entry which is preliminary data.</text>
</comment>
<name>A0ABU4HVD1_9ACTN</name>
<evidence type="ECO:0000256" key="1">
    <source>
        <dbReference type="SAM" id="MobiDB-lite"/>
    </source>
</evidence>
<protein>
    <recommendedName>
        <fullName evidence="4">DUF1990 domain-containing protein</fullName>
    </recommendedName>
</protein>
<evidence type="ECO:0008006" key="4">
    <source>
        <dbReference type="Google" id="ProtNLM"/>
    </source>
</evidence>
<reference evidence="3" key="1">
    <citation type="submission" date="2023-07" db="EMBL/GenBank/DDBJ databases">
        <title>Conexibacter stalactiti sp. nov., isolated from stalactites in a lava cave and emended description of the genus Conexibacter.</title>
        <authorList>
            <person name="Lee S.D."/>
        </authorList>
    </citation>
    <scope>NUCLEOTIDE SEQUENCE [LARGE SCALE GENOMIC DNA]</scope>
    <source>
        <strain evidence="3">KCTC 39840</strain>
    </source>
</reference>
<proteinExistence type="predicted"/>
<dbReference type="EMBL" id="JAWSTH010000081">
    <property type="protein sequence ID" value="MDW5597273.1"/>
    <property type="molecule type" value="Genomic_DNA"/>
</dbReference>
<gene>
    <name evidence="2" type="ORF">R7226_23195</name>
</gene>
<evidence type="ECO:0000313" key="2">
    <source>
        <dbReference type="EMBL" id="MDW5597273.1"/>
    </source>
</evidence>
<organism evidence="2 3">
    <name type="scientific">Conexibacter stalactiti</name>
    <dbReference type="NCBI Taxonomy" id="1940611"/>
    <lineage>
        <taxon>Bacteria</taxon>
        <taxon>Bacillati</taxon>
        <taxon>Actinomycetota</taxon>
        <taxon>Thermoleophilia</taxon>
        <taxon>Solirubrobacterales</taxon>
        <taxon>Conexibacteraceae</taxon>
        <taxon>Conexibacter</taxon>
    </lineage>
</organism>
<accession>A0ABU4HVD1</accession>
<dbReference type="RefSeq" id="WP_318599737.1">
    <property type="nucleotide sequence ID" value="NZ_JAWSTH010000081.1"/>
</dbReference>
<feature type="region of interest" description="Disordered" evidence="1">
    <location>
        <begin position="224"/>
        <end position="244"/>
    </location>
</feature>